<dbReference type="EMBL" id="BAUT01000016">
    <property type="protein sequence ID" value="GAE25958.1"/>
    <property type="molecule type" value="Genomic_DNA"/>
</dbReference>
<organism evidence="1 2">
    <name type="scientific">Halalkalibacter wakoensis JCM 9140</name>
    <dbReference type="NCBI Taxonomy" id="1236970"/>
    <lineage>
        <taxon>Bacteria</taxon>
        <taxon>Bacillati</taxon>
        <taxon>Bacillota</taxon>
        <taxon>Bacilli</taxon>
        <taxon>Bacillales</taxon>
        <taxon>Bacillaceae</taxon>
        <taxon>Halalkalibacter</taxon>
    </lineage>
</organism>
<evidence type="ECO:0000313" key="1">
    <source>
        <dbReference type="EMBL" id="GAE25958.1"/>
    </source>
</evidence>
<proteinExistence type="predicted"/>
<gene>
    <name evidence="1" type="ORF">JCM9140_1983</name>
</gene>
<sequence length="59" mass="7197">MKEDNVIPFPKKKVRLSEGEYKQFLEYKEKMMEARTKAEVDYYYSMALSIIEKAKNRYH</sequence>
<dbReference type="RefSeq" id="WP_034745057.1">
    <property type="nucleotide sequence ID" value="NZ_BAUT01000016.1"/>
</dbReference>
<accession>W4Q2M5</accession>
<name>W4Q2M5_9BACI</name>
<evidence type="ECO:0000313" key="2">
    <source>
        <dbReference type="Proteomes" id="UP000018890"/>
    </source>
</evidence>
<dbReference type="AlphaFoldDB" id="W4Q2M5"/>
<dbReference type="Proteomes" id="UP000018890">
    <property type="component" value="Unassembled WGS sequence"/>
</dbReference>
<reference evidence="1" key="1">
    <citation type="journal article" date="2014" name="Genome Announc.">
        <title>Draft Genome Sequences of Three Alkaliphilic Bacillus Strains, Bacillus wakoensis JCM 9140T, Bacillus akibai JCM 9157T, and Bacillus hemicellulosilyticus JCM 9152T.</title>
        <authorList>
            <person name="Yuki M."/>
            <person name="Oshima K."/>
            <person name="Suda W."/>
            <person name="Oshida Y."/>
            <person name="Kitamura K."/>
            <person name="Iida T."/>
            <person name="Hattori M."/>
            <person name="Ohkuma M."/>
        </authorList>
    </citation>
    <scope>NUCLEOTIDE SEQUENCE [LARGE SCALE GENOMIC DNA]</scope>
    <source>
        <strain evidence="1">JCM 9140</strain>
    </source>
</reference>
<keyword evidence="2" id="KW-1185">Reference proteome</keyword>
<dbReference type="OrthoDB" id="2940914at2"/>
<protein>
    <submittedName>
        <fullName evidence="1">Uncharacterized protein</fullName>
    </submittedName>
</protein>
<comment type="caution">
    <text evidence="1">The sequence shown here is derived from an EMBL/GenBank/DDBJ whole genome shotgun (WGS) entry which is preliminary data.</text>
</comment>